<evidence type="ECO:0000256" key="1">
    <source>
        <dbReference type="PROSITE-ProRule" id="PRU00339"/>
    </source>
</evidence>
<feature type="repeat" description="TPR" evidence="1">
    <location>
        <begin position="28"/>
        <end position="61"/>
    </location>
</feature>
<dbReference type="PROSITE" id="PS50005">
    <property type="entry name" value="TPR"/>
    <property type="match status" value="1"/>
</dbReference>
<dbReference type="AlphaFoldDB" id="A0A916JPR9"/>
<dbReference type="SUPFAM" id="SSF48452">
    <property type="entry name" value="TPR-like"/>
    <property type="match status" value="1"/>
</dbReference>
<dbReference type="SUPFAM" id="SSF82171">
    <property type="entry name" value="DPP6 N-terminal domain-like"/>
    <property type="match status" value="1"/>
</dbReference>
<dbReference type="KEGG" id="ptan:CRYO30217_02519"/>
<dbReference type="InterPro" id="IPR019734">
    <property type="entry name" value="TPR_rpt"/>
</dbReference>
<dbReference type="Proteomes" id="UP000683507">
    <property type="component" value="Chromosome"/>
</dbReference>
<name>A0A916JPR9_9FLAO</name>
<keyword evidence="1" id="KW-0802">TPR repeat</keyword>
<gene>
    <name evidence="2" type="ORF">CRYO30217_02519</name>
</gene>
<proteinExistence type="predicted"/>
<dbReference type="InterPro" id="IPR011990">
    <property type="entry name" value="TPR-like_helical_dom_sf"/>
</dbReference>
<sequence>MVFYLYKTNQMKALLVIFICSVYLGVFSQIDYRLAYDLYKQTNYLDATKEFKKHLKVDPKDSKALFHIGMCYLNTNIDKGAAVTYFKKCLDTDKPDDECLFYLAQSYASQYEYEKAIENMESYLKDPGKQEEEAKKLIVQYKKAKDLYDNPLDISFFNLGDNINGPYPDYGAFCSKDEEYVVFTTRRDEGKGMKEFDGYYPSDVMITKYDGVHFNTAKMVKLNTSYDESVVGIYEDGSTIFVYYDNISEAGEIYYSELSGSNYSKKRKIPEGVNNPKTIETSASMSADEQTLFFASNRDGGKGGLDLYMTRKLPNGNWAEPQNIKALNTEGHEDFPKLASDGKTLYFCSTGHGGLGGYDIFTCTWNPEDNSFSEPKNIGYPLNTSYDDKVICYTADGNHAYVSQVRPEGYGDFDIYRVAINKERLNPAIYLVDLRDKVSNEKLSESVIYVFNENDEMIGEFIQNEDKPIAVTLDPGEYSLEIETPGYELKVMKIEVSEFDTTSGIINKVYKLEK</sequence>
<dbReference type="EMBL" id="OU015584">
    <property type="protein sequence ID" value="CAG5084609.1"/>
    <property type="molecule type" value="Genomic_DNA"/>
</dbReference>
<dbReference type="InterPro" id="IPR011042">
    <property type="entry name" value="6-blade_b-propeller_TolB-like"/>
</dbReference>
<keyword evidence="3" id="KW-1185">Reference proteome</keyword>
<dbReference type="Pfam" id="PF07676">
    <property type="entry name" value="PD40"/>
    <property type="match status" value="2"/>
</dbReference>
<reference evidence="2" key="1">
    <citation type="submission" date="2021-04" db="EMBL/GenBank/DDBJ databases">
        <authorList>
            <person name="Rodrigo-Torres L."/>
            <person name="Arahal R. D."/>
            <person name="Lucena T."/>
        </authorList>
    </citation>
    <scope>NUCLEOTIDE SEQUENCE</scope>
    <source>
        <strain evidence="2">AS29M-1</strain>
    </source>
</reference>
<protein>
    <recommendedName>
        <fullName evidence="4">Tetratricopeptide repeat protein</fullName>
    </recommendedName>
</protein>
<dbReference type="Gene3D" id="2.120.10.30">
    <property type="entry name" value="TolB, C-terminal domain"/>
    <property type="match status" value="1"/>
</dbReference>
<accession>A0A916JPR9</accession>
<organism evidence="2 3">
    <name type="scientific">Parvicella tangerina</name>
    <dbReference type="NCBI Taxonomy" id="2829795"/>
    <lineage>
        <taxon>Bacteria</taxon>
        <taxon>Pseudomonadati</taxon>
        <taxon>Bacteroidota</taxon>
        <taxon>Flavobacteriia</taxon>
        <taxon>Flavobacteriales</taxon>
        <taxon>Parvicellaceae</taxon>
        <taxon>Parvicella</taxon>
    </lineage>
</organism>
<dbReference type="Gene3D" id="1.25.40.10">
    <property type="entry name" value="Tetratricopeptide repeat domain"/>
    <property type="match status" value="1"/>
</dbReference>
<evidence type="ECO:0008006" key="4">
    <source>
        <dbReference type="Google" id="ProtNLM"/>
    </source>
</evidence>
<evidence type="ECO:0000313" key="3">
    <source>
        <dbReference type="Proteomes" id="UP000683507"/>
    </source>
</evidence>
<evidence type="ECO:0000313" key="2">
    <source>
        <dbReference type="EMBL" id="CAG5084609.1"/>
    </source>
</evidence>
<dbReference type="InterPro" id="IPR011659">
    <property type="entry name" value="WD40"/>
</dbReference>